<dbReference type="InterPro" id="IPR051317">
    <property type="entry name" value="Gfo/Idh/MocA_oxidoreduct"/>
</dbReference>
<evidence type="ECO:0000313" key="4">
    <source>
        <dbReference type="Proteomes" id="UP000094526"/>
    </source>
</evidence>
<evidence type="ECO:0000259" key="2">
    <source>
        <dbReference type="Pfam" id="PF22685"/>
    </source>
</evidence>
<dbReference type="Gene3D" id="3.30.360.10">
    <property type="entry name" value="Dihydrodipicolinate Reductase, domain 2"/>
    <property type="match status" value="1"/>
</dbReference>
<dbReference type="Pfam" id="PF22685">
    <property type="entry name" value="Gal80p_C-like"/>
    <property type="match status" value="1"/>
</dbReference>
<name>A0A1C1CI41_9EURO</name>
<dbReference type="OrthoDB" id="64915at2759"/>
<dbReference type="EMBL" id="LGRB01000012">
    <property type="protein sequence ID" value="OCT48137.1"/>
    <property type="molecule type" value="Genomic_DNA"/>
</dbReference>
<dbReference type="PANTHER" id="PTHR43708">
    <property type="entry name" value="CONSERVED EXPRESSED OXIDOREDUCTASE (EUROFUNG)"/>
    <property type="match status" value="1"/>
</dbReference>
<sequence>MAPIKIGLIGLSAEGSWASGSHLPALLKSPHYQITALQNRTEASAKKAVEKYDLPGQVACHSDVDSLVRDPNVDVVVVSVKTPEHYRLTKPALEAKKDVFVEWPLGANLKQAEELTALAKAQGVRNMIGLQGRQNPSVLKAKEMVAAGKLGDILGTTMFAYGVIMGPVTPVALEYELTFENGATLATIPTMHGTDALCFVLGEFKHLQATLANHQPKMPIVDPTSGKVLRTVDNDTADQVSITGTLLNGAVATIVYQGGQPPTEKGLYWEIRGTKGSLIIEGPNGLLEMFPTTLKFVEHGGQPEEIETEIAADWAYNVGKAWDAFASGGPGSVPTFEDALVRHRMIDAIHRSHERGTREAYL</sequence>
<dbReference type="VEuPathDB" id="FungiDB:G647_08288"/>
<dbReference type="eggNOG" id="KOG2741">
    <property type="taxonomic scope" value="Eukaryota"/>
</dbReference>
<dbReference type="VEuPathDB" id="FungiDB:CLCR_04149"/>
<dbReference type="AlphaFoldDB" id="A0A1C1CI41"/>
<dbReference type="Proteomes" id="UP000094526">
    <property type="component" value="Unassembled WGS sequence"/>
</dbReference>
<dbReference type="STRING" id="86049.A0A1C1CI41"/>
<comment type="caution">
    <text evidence="3">The sequence shown here is derived from an EMBL/GenBank/DDBJ whole genome shotgun (WGS) entry which is preliminary data.</text>
</comment>
<accession>A0A1C1CI41</accession>
<evidence type="ECO:0000259" key="1">
    <source>
        <dbReference type="Pfam" id="PF01408"/>
    </source>
</evidence>
<dbReference type="SUPFAM" id="SSF51735">
    <property type="entry name" value="NAD(P)-binding Rossmann-fold domains"/>
    <property type="match status" value="1"/>
</dbReference>
<dbReference type="InterPro" id="IPR000683">
    <property type="entry name" value="Gfo/Idh/MocA-like_OxRdtase_N"/>
</dbReference>
<dbReference type="InterPro" id="IPR036291">
    <property type="entry name" value="NAD(P)-bd_dom_sf"/>
</dbReference>
<dbReference type="Pfam" id="PF01408">
    <property type="entry name" value="GFO_IDH_MocA"/>
    <property type="match status" value="1"/>
</dbReference>
<dbReference type="InterPro" id="IPR055080">
    <property type="entry name" value="Gal80p-like_C"/>
</dbReference>
<dbReference type="Gene3D" id="3.40.50.720">
    <property type="entry name" value="NAD(P)-binding Rossmann-like Domain"/>
    <property type="match status" value="1"/>
</dbReference>
<feature type="domain" description="Gal80p-like C-terminal" evidence="2">
    <location>
        <begin position="136"/>
        <end position="282"/>
    </location>
</feature>
<dbReference type="GO" id="GO:0000166">
    <property type="term" value="F:nucleotide binding"/>
    <property type="evidence" value="ECO:0007669"/>
    <property type="project" value="InterPro"/>
</dbReference>
<feature type="domain" description="Gfo/Idh/MocA-like oxidoreductase N-terminal" evidence="1">
    <location>
        <begin position="4"/>
        <end position="129"/>
    </location>
</feature>
<dbReference type="SUPFAM" id="SSF55347">
    <property type="entry name" value="Glyceraldehyde-3-phosphate dehydrogenase-like, C-terminal domain"/>
    <property type="match status" value="1"/>
</dbReference>
<dbReference type="PANTHER" id="PTHR43708:SF1">
    <property type="entry name" value="GALACTOSE_LACTOSE METABOLISM REGULATORY PROTEIN GAL80"/>
    <property type="match status" value="1"/>
</dbReference>
<reference evidence="4" key="1">
    <citation type="submission" date="2015-07" db="EMBL/GenBank/DDBJ databases">
        <authorList>
            <person name="Teixeira M.M."/>
            <person name="Souza R.C."/>
            <person name="Almeida L.G."/>
            <person name="Vicente V.A."/>
            <person name="de Hoog S."/>
            <person name="Bocca A.L."/>
            <person name="de Almeida S.R."/>
            <person name="Vasconcelos A.T."/>
            <person name="Felipe M.S."/>
        </authorList>
    </citation>
    <scope>NUCLEOTIDE SEQUENCE [LARGE SCALE GENOMIC DNA]</scope>
    <source>
        <strain evidence="4">KSF</strain>
    </source>
</reference>
<protein>
    <submittedName>
        <fullName evidence="3">Oxidoreductase domain-containing protein</fullName>
    </submittedName>
</protein>
<gene>
    <name evidence="3" type="ORF">CLCR_04149</name>
</gene>
<organism evidence="3 4">
    <name type="scientific">Cladophialophora carrionii</name>
    <dbReference type="NCBI Taxonomy" id="86049"/>
    <lineage>
        <taxon>Eukaryota</taxon>
        <taxon>Fungi</taxon>
        <taxon>Dikarya</taxon>
        <taxon>Ascomycota</taxon>
        <taxon>Pezizomycotina</taxon>
        <taxon>Eurotiomycetes</taxon>
        <taxon>Chaetothyriomycetidae</taxon>
        <taxon>Chaetothyriales</taxon>
        <taxon>Herpotrichiellaceae</taxon>
        <taxon>Cladophialophora</taxon>
    </lineage>
</organism>
<proteinExistence type="predicted"/>
<keyword evidence="4" id="KW-1185">Reference proteome</keyword>
<evidence type="ECO:0000313" key="3">
    <source>
        <dbReference type="EMBL" id="OCT48137.1"/>
    </source>
</evidence>